<dbReference type="GO" id="GO:0016791">
    <property type="term" value="F:phosphatase activity"/>
    <property type="evidence" value="ECO:0007669"/>
    <property type="project" value="TreeGrafter"/>
</dbReference>
<dbReference type="InterPro" id="IPR036412">
    <property type="entry name" value="HAD-like_sf"/>
</dbReference>
<dbReference type="InterPro" id="IPR006379">
    <property type="entry name" value="HAD-SF_hydro_IIB"/>
</dbReference>
<proteinExistence type="predicted"/>
<evidence type="ECO:0000313" key="2">
    <source>
        <dbReference type="EMBL" id="STX09903.1"/>
    </source>
</evidence>
<dbReference type="PROSITE" id="PS01229">
    <property type="entry name" value="COF_2"/>
    <property type="match status" value="1"/>
</dbReference>
<gene>
    <name evidence="2" type="primary">ywpJ_2</name>
    <name evidence="3" type="ORF">DFR61_10696</name>
    <name evidence="2" type="ORF">NCTC10597_01610</name>
</gene>
<dbReference type="PANTHER" id="PTHR10000">
    <property type="entry name" value="PHOSPHOSERINE PHOSPHATASE"/>
    <property type="match status" value="1"/>
</dbReference>
<dbReference type="SFLD" id="SFLDS00003">
    <property type="entry name" value="Haloacid_Dehalogenase"/>
    <property type="match status" value="1"/>
</dbReference>
<accession>A0A8B4QAW6</accession>
<dbReference type="EMBL" id="SNZG01000006">
    <property type="protein sequence ID" value="TDR41398.1"/>
    <property type="molecule type" value="Genomic_DNA"/>
</dbReference>
<reference evidence="2 4" key="1">
    <citation type="submission" date="2018-06" db="EMBL/GenBank/DDBJ databases">
        <authorList>
            <consortium name="Pathogen Informatics"/>
            <person name="Doyle S."/>
        </authorList>
    </citation>
    <scope>NUCLEOTIDE SEQUENCE [LARGE SCALE GENOMIC DNA]</scope>
    <source>
        <strain evidence="2 4">NCTC10597</strain>
    </source>
</reference>
<dbReference type="Gene3D" id="3.40.50.1000">
    <property type="entry name" value="HAD superfamily/HAD-like"/>
    <property type="match status" value="2"/>
</dbReference>
<dbReference type="Pfam" id="PF08282">
    <property type="entry name" value="Hydrolase_3"/>
    <property type="match status" value="1"/>
</dbReference>
<dbReference type="SUPFAM" id="SSF56784">
    <property type="entry name" value="HAD-like"/>
    <property type="match status" value="1"/>
</dbReference>
<dbReference type="GO" id="GO:0000287">
    <property type="term" value="F:magnesium ion binding"/>
    <property type="evidence" value="ECO:0007669"/>
    <property type="project" value="TreeGrafter"/>
</dbReference>
<name>A0A8B4QAW6_9BACL</name>
<evidence type="ECO:0000313" key="5">
    <source>
        <dbReference type="Proteomes" id="UP000294641"/>
    </source>
</evidence>
<evidence type="ECO:0000259" key="1">
    <source>
        <dbReference type="Pfam" id="PF05116"/>
    </source>
</evidence>
<feature type="domain" description="Sucrose phosphatase-like" evidence="1">
    <location>
        <begin position="7"/>
        <end position="81"/>
    </location>
</feature>
<dbReference type="EC" id="3.1.3.-" evidence="2"/>
<reference evidence="3 5" key="2">
    <citation type="submission" date="2019-03" db="EMBL/GenBank/DDBJ databases">
        <title>Genomic Encyclopedia of Type Strains, Phase IV (KMG-IV): sequencing the most valuable type-strain genomes for metagenomic binning, comparative biology and taxonomic classification.</title>
        <authorList>
            <person name="Goeker M."/>
        </authorList>
    </citation>
    <scope>NUCLEOTIDE SEQUENCE [LARGE SCALE GENOMIC DNA]</scope>
    <source>
        <strain evidence="3 5">DSM 20580</strain>
    </source>
</reference>
<dbReference type="InterPro" id="IPR023214">
    <property type="entry name" value="HAD_sf"/>
</dbReference>
<dbReference type="Pfam" id="PF05116">
    <property type="entry name" value="S6PP"/>
    <property type="match status" value="1"/>
</dbReference>
<evidence type="ECO:0000313" key="3">
    <source>
        <dbReference type="EMBL" id="TDR41398.1"/>
    </source>
</evidence>
<dbReference type="RefSeq" id="WP_208109941.1">
    <property type="nucleotide sequence ID" value="NZ_SNZG01000006.1"/>
</dbReference>
<dbReference type="SFLD" id="SFLDG01140">
    <property type="entry name" value="C2.B:_Phosphomannomutase_and_P"/>
    <property type="match status" value="1"/>
</dbReference>
<comment type="caution">
    <text evidence="2">The sequence shown here is derived from an EMBL/GenBank/DDBJ whole genome shotgun (WGS) entry which is preliminary data.</text>
</comment>
<sequence length="248" mass="27792">MTLNTVKLIAIDMDGTLLNAAHEITPFTAQTLKKAVEAGIYIVLATGRGMTSIRPYEQQLQLQQPIIAANGADIYYEANIEGIKNYIAFDDVQRIFEVINRINIPFWGFTDQGEFADRELSEEEQMKCLKIGVQSENEQLLKSFYEEAQFFENIELTTSGITNYEMNKKGISKAFGLSELCKQLQIPLENTMCFGDSGNDIQMFKVAGFPVAMGNAIEELKEIAQKTALHHDDEGVAKAIQHLVLNKI</sequence>
<dbReference type="PROSITE" id="PS01228">
    <property type="entry name" value="COF_1"/>
    <property type="match status" value="1"/>
</dbReference>
<dbReference type="GO" id="GO:0005829">
    <property type="term" value="C:cytosol"/>
    <property type="evidence" value="ECO:0007669"/>
    <property type="project" value="TreeGrafter"/>
</dbReference>
<dbReference type="EMBL" id="UGNP01000001">
    <property type="protein sequence ID" value="STX09903.1"/>
    <property type="molecule type" value="Genomic_DNA"/>
</dbReference>
<dbReference type="Proteomes" id="UP000254330">
    <property type="component" value="Unassembled WGS sequence"/>
</dbReference>
<dbReference type="InterPro" id="IPR006380">
    <property type="entry name" value="SPP-like_dom"/>
</dbReference>
<keyword evidence="5" id="KW-1185">Reference proteome</keyword>
<protein>
    <submittedName>
        <fullName evidence="2">Uncharacterized phosphatase YwpJ</fullName>
        <ecNumber evidence="2">3.1.3.-</ecNumber>
    </submittedName>
</protein>
<dbReference type="CDD" id="cd07516">
    <property type="entry name" value="HAD_Pase"/>
    <property type="match status" value="1"/>
</dbReference>
<organism evidence="2 4">
    <name type="scientific">Kurthia zopfii</name>
    <dbReference type="NCBI Taxonomy" id="1650"/>
    <lineage>
        <taxon>Bacteria</taxon>
        <taxon>Bacillati</taxon>
        <taxon>Bacillota</taxon>
        <taxon>Bacilli</taxon>
        <taxon>Bacillales</taxon>
        <taxon>Caryophanaceae</taxon>
        <taxon>Kurthia</taxon>
    </lineage>
</organism>
<dbReference type="Proteomes" id="UP000294641">
    <property type="component" value="Unassembled WGS sequence"/>
</dbReference>
<dbReference type="AlphaFoldDB" id="A0A8B4QAW6"/>
<evidence type="ECO:0000313" key="4">
    <source>
        <dbReference type="Proteomes" id="UP000254330"/>
    </source>
</evidence>
<dbReference type="NCBIfam" id="TIGR01484">
    <property type="entry name" value="HAD-SF-IIB"/>
    <property type="match status" value="1"/>
</dbReference>
<keyword evidence="2" id="KW-0378">Hydrolase</keyword>
<dbReference type="PANTHER" id="PTHR10000:SF55">
    <property type="entry name" value="5-AMINO-6-(5-PHOSPHO-D-RIBITYLAMINO)URACIL PHOSPHATASE YCSE"/>
    <property type="match status" value="1"/>
</dbReference>